<dbReference type="EMBL" id="BN001306">
    <property type="protein sequence ID" value="CBF83943.1"/>
    <property type="molecule type" value="Genomic_DNA"/>
</dbReference>
<protein>
    <submittedName>
        <fullName evidence="1">Uncharacterized protein</fullName>
    </submittedName>
</protein>
<organism evidence="1 2">
    <name type="scientific">Emericella nidulans (strain FGSC A4 / ATCC 38163 / CBS 112.46 / NRRL 194 / M139)</name>
    <name type="common">Aspergillus nidulans</name>
    <dbReference type="NCBI Taxonomy" id="227321"/>
    <lineage>
        <taxon>Eukaryota</taxon>
        <taxon>Fungi</taxon>
        <taxon>Dikarya</taxon>
        <taxon>Ascomycota</taxon>
        <taxon>Pezizomycotina</taxon>
        <taxon>Eurotiomycetes</taxon>
        <taxon>Eurotiomycetidae</taxon>
        <taxon>Eurotiales</taxon>
        <taxon>Aspergillaceae</taxon>
        <taxon>Aspergillus</taxon>
        <taxon>Aspergillus subgen. Nidulantes</taxon>
    </lineage>
</organism>
<proteinExistence type="predicted"/>
<evidence type="ECO:0000313" key="1">
    <source>
        <dbReference type="EMBL" id="CBF83943.1"/>
    </source>
</evidence>
<dbReference type="RefSeq" id="XP_660423.1">
    <property type="nucleotide sequence ID" value="XM_655331.1"/>
</dbReference>
<reference evidence="2" key="2">
    <citation type="journal article" date="2009" name="Fungal Genet. Biol.">
        <title>The 2008 update of the Aspergillus nidulans genome annotation: a community effort.</title>
        <authorList>
            <person name="Wortman J.R."/>
            <person name="Gilsenan J.M."/>
            <person name="Joardar V."/>
            <person name="Deegan J."/>
            <person name="Clutterbuck J."/>
            <person name="Andersen M.R."/>
            <person name="Archer D."/>
            <person name="Bencina M."/>
            <person name="Braus G."/>
            <person name="Coutinho P."/>
            <person name="von Dohren H."/>
            <person name="Doonan J."/>
            <person name="Driessen A.J."/>
            <person name="Durek P."/>
            <person name="Espeso E."/>
            <person name="Fekete E."/>
            <person name="Flipphi M."/>
            <person name="Estrada C.G."/>
            <person name="Geysens S."/>
            <person name="Goldman G."/>
            <person name="de Groot P.W."/>
            <person name="Hansen K."/>
            <person name="Harris S.D."/>
            <person name="Heinekamp T."/>
            <person name="Helmstaedt K."/>
            <person name="Henrissat B."/>
            <person name="Hofmann G."/>
            <person name="Homan T."/>
            <person name="Horio T."/>
            <person name="Horiuchi H."/>
            <person name="James S."/>
            <person name="Jones M."/>
            <person name="Karaffa L."/>
            <person name="Karanyi Z."/>
            <person name="Kato M."/>
            <person name="Keller N."/>
            <person name="Kelly D.E."/>
            <person name="Kiel J.A."/>
            <person name="Kim J.M."/>
            <person name="van der Klei I.J."/>
            <person name="Klis F.M."/>
            <person name="Kovalchuk A."/>
            <person name="Krasevec N."/>
            <person name="Kubicek C.P."/>
            <person name="Liu B."/>
            <person name="Maccabe A."/>
            <person name="Meyer V."/>
            <person name="Mirabito P."/>
            <person name="Miskei M."/>
            <person name="Mos M."/>
            <person name="Mullins J."/>
            <person name="Nelson D.R."/>
            <person name="Nielsen J."/>
            <person name="Oakley B.R."/>
            <person name="Osmani S.A."/>
            <person name="Pakula T."/>
            <person name="Paszewski A."/>
            <person name="Paulsen I."/>
            <person name="Pilsyk S."/>
            <person name="Pocsi I."/>
            <person name="Punt P.J."/>
            <person name="Ram A.F."/>
            <person name="Ren Q."/>
            <person name="Robellet X."/>
            <person name="Robson G."/>
            <person name="Seiboth B."/>
            <person name="van Solingen P."/>
            <person name="Specht T."/>
            <person name="Sun J."/>
            <person name="Taheri-Talesh N."/>
            <person name="Takeshita N."/>
            <person name="Ussery D."/>
            <person name="vanKuyk P.A."/>
            <person name="Visser H."/>
            <person name="van de Vondervoort P.J."/>
            <person name="de Vries R.P."/>
            <person name="Walton J."/>
            <person name="Xiang X."/>
            <person name="Xiong Y."/>
            <person name="Zeng A.P."/>
            <person name="Brandt B.W."/>
            <person name="Cornell M.J."/>
            <person name="van den Hondel C.A."/>
            <person name="Visser J."/>
            <person name="Oliver S.G."/>
            <person name="Turner G."/>
        </authorList>
    </citation>
    <scope>GENOME REANNOTATION</scope>
    <source>
        <strain evidence="2">FGSC A4 / ATCC 38163 / CBS 112.46 / NRRL 194 / M139</strain>
    </source>
</reference>
<name>Q5B9G1_EMENI</name>
<accession>C8VJH2</accession>
<dbReference type="Proteomes" id="UP000000560">
    <property type="component" value="Chromosome VI"/>
</dbReference>
<dbReference type="VEuPathDB" id="FungiDB:AN2819"/>
<reference evidence="2" key="1">
    <citation type="journal article" date="2005" name="Nature">
        <title>Sequencing of Aspergillus nidulans and comparative analysis with A. fumigatus and A. oryzae.</title>
        <authorList>
            <person name="Galagan J.E."/>
            <person name="Calvo S.E."/>
            <person name="Cuomo C."/>
            <person name="Ma L.J."/>
            <person name="Wortman J.R."/>
            <person name="Batzoglou S."/>
            <person name="Lee S.I."/>
            <person name="Basturkmen M."/>
            <person name="Spevak C.C."/>
            <person name="Clutterbuck J."/>
            <person name="Kapitonov V."/>
            <person name="Jurka J."/>
            <person name="Scazzocchio C."/>
            <person name="Farman M."/>
            <person name="Butler J."/>
            <person name="Purcell S."/>
            <person name="Harris S."/>
            <person name="Braus G.H."/>
            <person name="Draht O."/>
            <person name="Busch S."/>
            <person name="D'Enfert C."/>
            <person name="Bouchier C."/>
            <person name="Goldman G.H."/>
            <person name="Bell-Pedersen D."/>
            <person name="Griffiths-Jones S."/>
            <person name="Doonan J.H."/>
            <person name="Yu J."/>
            <person name="Vienken K."/>
            <person name="Pain A."/>
            <person name="Freitag M."/>
            <person name="Selker E.U."/>
            <person name="Archer D.B."/>
            <person name="Penalva M.A."/>
            <person name="Oakley B.R."/>
            <person name="Momany M."/>
            <person name="Tanaka T."/>
            <person name="Kumagai T."/>
            <person name="Asai K."/>
            <person name="Machida M."/>
            <person name="Nierman W.C."/>
            <person name="Denning D.W."/>
            <person name="Caddick M."/>
            <person name="Hynes M."/>
            <person name="Paoletti M."/>
            <person name="Fischer R."/>
            <person name="Miller B."/>
            <person name="Dyer P."/>
            <person name="Sachs M.S."/>
            <person name="Osmani S.A."/>
            <person name="Birren B.W."/>
        </authorList>
    </citation>
    <scope>NUCLEOTIDE SEQUENCE [LARGE SCALE GENOMIC DNA]</scope>
    <source>
        <strain evidence="2">FGSC A4 / ATCC 38163 / CBS 112.46 / NRRL 194 / M139</strain>
    </source>
</reference>
<dbReference type="InParanoid" id="Q5B9G1"/>
<dbReference type="KEGG" id="ani:ANIA_02819"/>
<dbReference type="AlphaFoldDB" id="Q5B9G1"/>
<gene>
    <name evidence="1" type="ORF">ANIA_02819</name>
</gene>
<dbReference type="HOGENOM" id="CLU_1496186_0_0_1"/>
<sequence length="180" mass="19879">MCPQCTALLRPIRDISILREKSLELPLATKPLIFSTNPAIKFSFHVLRNGKQFIATIYTAILSSIGGGIRHPFQIHVKADVDPTSKDGKMITPIKVLADLPITVDLGPQAIQELFATLPEFDVEAGMPEPEGTVRLVQTYASSHASSHAVLDRLIWMKENVVEGNRKLWPQQCITLPACL</sequence>
<accession>Q5B9G1</accession>
<evidence type="ECO:0000313" key="2">
    <source>
        <dbReference type="Proteomes" id="UP000000560"/>
    </source>
</evidence>
<keyword evidence="2" id="KW-1185">Reference proteome</keyword>
<dbReference type="GeneID" id="2874402"/>